<dbReference type="FunFam" id="3.40.50.300:FF:000078">
    <property type="entry name" value="Elongation factor 4"/>
    <property type="match status" value="1"/>
</dbReference>
<dbReference type="CDD" id="cd16260">
    <property type="entry name" value="EF4_III"/>
    <property type="match status" value="1"/>
</dbReference>
<proteinExistence type="inferred from homology"/>
<accession>A0A1G2Q6J9</accession>
<evidence type="ECO:0000256" key="7">
    <source>
        <dbReference type="ARBA" id="ARBA00023136"/>
    </source>
</evidence>
<dbReference type="Proteomes" id="UP000178226">
    <property type="component" value="Unassembled WGS sequence"/>
</dbReference>
<evidence type="ECO:0000256" key="6">
    <source>
        <dbReference type="ARBA" id="ARBA00023134"/>
    </source>
</evidence>
<dbReference type="GO" id="GO:0045727">
    <property type="term" value="P:positive regulation of translation"/>
    <property type="evidence" value="ECO:0007669"/>
    <property type="project" value="UniProtKB-UniRule"/>
</dbReference>
<evidence type="ECO:0000256" key="11">
    <source>
        <dbReference type="ARBA" id="ARBA00066744"/>
    </source>
</evidence>
<dbReference type="GO" id="GO:0043022">
    <property type="term" value="F:ribosome binding"/>
    <property type="evidence" value="ECO:0007669"/>
    <property type="project" value="UniProtKB-UniRule"/>
</dbReference>
<dbReference type="Gene3D" id="2.40.30.10">
    <property type="entry name" value="Translation factors"/>
    <property type="match status" value="1"/>
</dbReference>
<dbReference type="Pfam" id="PF00009">
    <property type="entry name" value="GTP_EFTU"/>
    <property type="match status" value="1"/>
</dbReference>
<dbReference type="Gene3D" id="3.30.70.870">
    <property type="entry name" value="Elongation Factor G (Translational Gtpase), domain 3"/>
    <property type="match status" value="1"/>
</dbReference>
<dbReference type="Gene3D" id="3.30.70.240">
    <property type="match status" value="1"/>
</dbReference>
<keyword evidence="7 12" id="KW-0472">Membrane</keyword>
<evidence type="ECO:0000259" key="13">
    <source>
        <dbReference type="PROSITE" id="PS51722"/>
    </source>
</evidence>
<dbReference type="AlphaFoldDB" id="A0A1G2Q6J9"/>
<dbReference type="InterPro" id="IPR006297">
    <property type="entry name" value="EF-4"/>
</dbReference>
<evidence type="ECO:0000256" key="5">
    <source>
        <dbReference type="ARBA" id="ARBA00022917"/>
    </source>
</evidence>
<dbReference type="InterPro" id="IPR000795">
    <property type="entry name" value="T_Tr_GTP-bd_dom"/>
</dbReference>
<evidence type="ECO:0000256" key="8">
    <source>
        <dbReference type="ARBA" id="ARBA00050293"/>
    </source>
</evidence>
<dbReference type="Pfam" id="PF00679">
    <property type="entry name" value="EFG_C"/>
    <property type="match status" value="1"/>
</dbReference>
<gene>
    <name evidence="12" type="primary">lepA</name>
    <name evidence="14" type="ORF">A2441_03895</name>
</gene>
<dbReference type="Pfam" id="PF03144">
    <property type="entry name" value="GTP_EFTU_D2"/>
    <property type="match status" value="1"/>
</dbReference>
<dbReference type="PANTHER" id="PTHR43512:SF4">
    <property type="entry name" value="TRANSLATION FACTOR GUF1 HOMOLOG, CHLOROPLASTIC"/>
    <property type="match status" value="1"/>
</dbReference>
<dbReference type="InterPro" id="IPR027417">
    <property type="entry name" value="P-loop_NTPase"/>
</dbReference>
<dbReference type="InterPro" id="IPR005225">
    <property type="entry name" value="Small_GTP-bd"/>
</dbReference>
<keyword evidence="5 12" id="KW-0648">Protein biosynthesis</keyword>
<dbReference type="InterPro" id="IPR009000">
    <property type="entry name" value="Transl_B-barrel_sf"/>
</dbReference>
<keyword evidence="14" id="KW-0251">Elongation factor</keyword>
<dbReference type="Gene3D" id="3.40.50.300">
    <property type="entry name" value="P-loop containing nucleotide triphosphate hydrolases"/>
    <property type="match status" value="1"/>
</dbReference>
<evidence type="ECO:0000313" key="14">
    <source>
        <dbReference type="EMBL" id="OHA56168.1"/>
    </source>
</evidence>
<dbReference type="GO" id="GO:0003746">
    <property type="term" value="F:translation elongation factor activity"/>
    <property type="evidence" value="ECO:0007669"/>
    <property type="project" value="UniProtKB-UniRule"/>
</dbReference>
<comment type="similarity">
    <text evidence="10">Belongs to the GTP-binding elongation factor family. LepA subfamily.</text>
</comment>
<comment type="catalytic activity">
    <reaction evidence="8 12">
        <text>GTP + H2O = GDP + phosphate + H(+)</text>
        <dbReference type="Rhea" id="RHEA:19669"/>
        <dbReference type="ChEBI" id="CHEBI:15377"/>
        <dbReference type="ChEBI" id="CHEBI:15378"/>
        <dbReference type="ChEBI" id="CHEBI:37565"/>
        <dbReference type="ChEBI" id="CHEBI:43474"/>
        <dbReference type="ChEBI" id="CHEBI:58189"/>
        <dbReference type="EC" id="3.6.5.n1"/>
    </reaction>
</comment>
<evidence type="ECO:0000256" key="1">
    <source>
        <dbReference type="ARBA" id="ARBA00005454"/>
    </source>
</evidence>
<dbReference type="Pfam" id="PF06421">
    <property type="entry name" value="LepA_C"/>
    <property type="match status" value="1"/>
</dbReference>
<dbReference type="InterPro" id="IPR000640">
    <property type="entry name" value="EFG_V-like"/>
</dbReference>
<dbReference type="PRINTS" id="PR00315">
    <property type="entry name" value="ELONGATNFCT"/>
</dbReference>
<dbReference type="SUPFAM" id="SSF52540">
    <property type="entry name" value="P-loop containing nucleoside triphosphate hydrolases"/>
    <property type="match status" value="1"/>
</dbReference>
<comment type="similarity">
    <text evidence="1 12">Belongs to the TRAFAC class translation factor GTPase superfamily. Classic translation factor GTPase family. LepA subfamily.</text>
</comment>
<dbReference type="GO" id="GO:0005525">
    <property type="term" value="F:GTP binding"/>
    <property type="evidence" value="ECO:0007669"/>
    <property type="project" value="UniProtKB-UniRule"/>
</dbReference>
<dbReference type="CDD" id="cd03709">
    <property type="entry name" value="lepA_C"/>
    <property type="match status" value="1"/>
</dbReference>
<comment type="function">
    <text evidence="9 12">Required for accurate and efficient protein synthesis under certain stress conditions. May act as a fidelity factor of the translation reaction, by catalyzing a one-codon backward translocation of tRNAs on improperly translocated ribosomes. Back-translocation proceeds from a post-translocation (POST) complex to a pre-translocation (PRE) complex, thus giving elongation factor G a second chance to translocate the tRNAs correctly. Binds to ribosomes in a GTP-dependent manner.</text>
</comment>
<dbReference type="PANTHER" id="PTHR43512">
    <property type="entry name" value="TRANSLATION FACTOR GUF1-RELATED"/>
    <property type="match status" value="1"/>
</dbReference>
<evidence type="ECO:0000313" key="15">
    <source>
        <dbReference type="Proteomes" id="UP000178226"/>
    </source>
</evidence>
<dbReference type="NCBIfam" id="TIGR00231">
    <property type="entry name" value="small_GTP"/>
    <property type="match status" value="1"/>
</dbReference>
<comment type="subcellular location">
    <subcellularLocation>
        <location evidence="12">Cell membrane</location>
        <topology evidence="12">Peripheral membrane protein</topology>
        <orientation evidence="12">Cytoplasmic side</orientation>
    </subcellularLocation>
</comment>
<dbReference type="SUPFAM" id="SSF50447">
    <property type="entry name" value="Translation proteins"/>
    <property type="match status" value="1"/>
</dbReference>
<keyword evidence="2 12" id="KW-1003">Cell membrane</keyword>
<dbReference type="PROSITE" id="PS51722">
    <property type="entry name" value="G_TR_2"/>
    <property type="match status" value="1"/>
</dbReference>
<dbReference type="InterPro" id="IPR031157">
    <property type="entry name" value="G_TR_CS"/>
</dbReference>
<dbReference type="HAMAP" id="MF_00071">
    <property type="entry name" value="LepA"/>
    <property type="match status" value="1"/>
</dbReference>
<evidence type="ECO:0000256" key="9">
    <source>
        <dbReference type="ARBA" id="ARBA00057626"/>
    </source>
</evidence>
<dbReference type="FunFam" id="3.30.70.870:FF:000004">
    <property type="entry name" value="Translation factor GUF1, mitochondrial"/>
    <property type="match status" value="1"/>
</dbReference>
<name>A0A1G2Q6J9_9BACT</name>
<dbReference type="InterPro" id="IPR013842">
    <property type="entry name" value="LepA_CTD"/>
</dbReference>
<dbReference type="Gene3D" id="3.30.70.2570">
    <property type="entry name" value="Elongation factor 4, C-terminal domain"/>
    <property type="match status" value="1"/>
</dbReference>
<dbReference type="CDD" id="cd01890">
    <property type="entry name" value="LepA"/>
    <property type="match status" value="1"/>
</dbReference>
<dbReference type="STRING" id="1802428.A2441_03895"/>
<feature type="binding site" evidence="12">
    <location>
        <begin position="127"/>
        <end position="130"/>
    </location>
    <ligand>
        <name>GTP</name>
        <dbReference type="ChEBI" id="CHEBI:37565"/>
    </ligand>
</feature>
<dbReference type="SUPFAM" id="SSF54980">
    <property type="entry name" value="EF-G C-terminal domain-like"/>
    <property type="match status" value="2"/>
</dbReference>
<dbReference type="NCBIfam" id="TIGR01393">
    <property type="entry name" value="lepA"/>
    <property type="match status" value="1"/>
</dbReference>
<keyword evidence="3 12" id="KW-0547">Nucleotide-binding</keyword>
<dbReference type="EC" id="3.6.5.n1" evidence="11 12"/>
<feature type="domain" description="Tr-type G" evidence="13">
    <location>
        <begin position="3"/>
        <end position="180"/>
    </location>
</feature>
<feature type="binding site" evidence="12">
    <location>
        <begin position="15"/>
        <end position="20"/>
    </location>
    <ligand>
        <name>GTP</name>
        <dbReference type="ChEBI" id="CHEBI:37565"/>
    </ligand>
</feature>
<dbReference type="PROSITE" id="PS00301">
    <property type="entry name" value="G_TR_1"/>
    <property type="match status" value="1"/>
</dbReference>
<dbReference type="InterPro" id="IPR035654">
    <property type="entry name" value="LepA_IV"/>
</dbReference>
<dbReference type="InterPro" id="IPR004161">
    <property type="entry name" value="EFTu-like_2"/>
</dbReference>
<protein>
    <recommendedName>
        <fullName evidence="11 12">Elongation factor 4</fullName>
        <shortName evidence="12">EF-4</shortName>
        <ecNumber evidence="11 12">3.6.5.n1</ecNumber>
    </recommendedName>
    <alternativeName>
        <fullName evidence="12">Ribosomal back-translocase LepA</fullName>
    </alternativeName>
</protein>
<keyword evidence="4 12" id="KW-0378">Hydrolase</keyword>
<dbReference type="GO" id="GO:0003924">
    <property type="term" value="F:GTPase activity"/>
    <property type="evidence" value="ECO:0007669"/>
    <property type="project" value="UniProtKB-UniRule"/>
</dbReference>
<sequence length="597" mass="65265">MSAGIRNFCIIAHIDHGKSTLADRLLEITGTIGKREMQAQFLDQMDLERERGITIKLQPVTMNWQGYILNLIDTPGHVDFTYEVSRSLACVEGAILLVDATQGVQAQTIANLDLARAVGLTIIPVINKIDLPAADVASTAEQISELLGVPAASIHQVSGKTGQGVAEVLQAVIDQVPPPEAGDEQAARALIFDSHYDDYKGVIAAVRVTNGVFKAEMPYQLLGTKSKGTLLEVGQFIPQLKPTPALSAGAIGYVATGLKDIKQVRVGDTLASSKSPAKALPGYREVRPMVFAGFYPAGGEDIGDLREALGKLSLNDSSLIYEGEHSPALGFGFRCGFLGLLHLDVTRERLKREYKLEVTITTPSVAHEVKLKTGETLVIHSALELPTPDKVAEVQEPYVRVDIVSPPEYLGALMTVAQDFRGSYITTDYLGSGQEQARAILRYELPLNAILVDFYDKLKSVSAGYASLNYDFIGYRPCQVRRLDVLVADEAVEALSTIVYEDESYRRARVIAGKLKQVLPRQMFEIKIQVAIGGRILASERLPAMRKDVLKRASSGGDVTRKRKLLEKQKAGKKRMRLQGRVDIPPEAYLALVSREE</sequence>
<organism evidence="14 15">
    <name type="scientific">Candidatus Veblenbacteria bacterium RIFOXYC2_FULL_42_11</name>
    <dbReference type="NCBI Taxonomy" id="1802428"/>
    <lineage>
        <taxon>Bacteria</taxon>
        <taxon>Candidatus Vebleniibacteriota</taxon>
    </lineage>
</organism>
<evidence type="ECO:0000256" key="10">
    <source>
        <dbReference type="ARBA" id="ARBA00061052"/>
    </source>
</evidence>
<evidence type="ECO:0000256" key="2">
    <source>
        <dbReference type="ARBA" id="ARBA00022475"/>
    </source>
</evidence>
<dbReference type="InterPro" id="IPR038363">
    <property type="entry name" value="LepA_C_sf"/>
</dbReference>
<reference evidence="14 15" key="1">
    <citation type="journal article" date="2016" name="Nat. Commun.">
        <title>Thousands of microbial genomes shed light on interconnected biogeochemical processes in an aquifer system.</title>
        <authorList>
            <person name="Anantharaman K."/>
            <person name="Brown C.T."/>
            <person name="Hug L.A."/>
            <person name="Sharon I."/>
            <person name="Castelle C.J."/>
            <person name="Probst A.J."/>
            <person name="Thomas B.C."/>
            <person name="Singh A."/>
            <person name="Wilkins M.J."/>
            <person name="Karaoz U."/>
            <person name="Brodie E.L."/>
            <person name="Williams K.H."/>
            <person name="Hubbard S.S."/>
            <person name="Banfield J.F."/>
        </authorList>
    </citation>
    <scope>NUCLEOTIDE SEQUENCE [LARGE SCALE GENOMIC DNA]</scope>
</reference>
<evidence type="ECO:0000256" key="12">
    <source>
        <dbReference type="HAMAP-Rule" id="MF_00071"/>
    </source>
</evidence>
<keyword evidence="6 12" id="KW-0342">GTP-binding</keyword>
<dbReference type="InterPro" id="IPR035647">
    <property type="entry name" value="EFG_III/V"/>
</dbReference>
<evidence type="ECO:0000256" key="3">
    <source>
        <dbReference type="ARBA" id="ARBA00022741"/>
    </source>
</evidence>
<dbReference type="EMBL" id="MHTE01000040">
    <property type="protein sequence ID" value="OHA56168.1"/>
    <property type="molecule type" value="Genomic_DNA"/>
</dbReference>
<dbReference type="FunFam" id="3.30.70.2570:FF:000001">
    <property type="entry name" value="Translation factor GUF1, mitochondrial"/>
    <property type="match status" value="1"/>
</dbReference>
<evidence type="ECO:0000256" key="4">
    <source>
        <dbReference type="ARBA" id="ARBA00022801"/>
    </source>
</evidence>
<dbReference type="GO" id="GO:0005886">
    <property type="term" value="C:plasma membrane"/>
    <property type="evidence" value="ECO:0007669"/>
    <property type="project" value="UniProtKB-SubCell"/>
</dbReference>
<comment type="caution">
    <text evidence="14">The sequence shown here is derived from an EMBL/GenBank/DDBJ whole genome shotgun (WGS) entry which is preliminary data.</text>
</comment>